<dbReference type="PROSITE" id="PS50835">
    <property type="entry name" value="IG_LIKE"/>
    <property type="match status" value="1"/>
</dbReference>
<dbReference type="InterPro" id="IPR013783">
    <property type="entry name" value="Ig-like_fold"/>
</dbReference>
<dbReference type="InterPro" id="IPR015631">
    <property type="entry name" value="CD2/SLAM_rcpt"/>
</dbReference>
<evidence type="ECO:0000256" key="1">
    <source>
        <dbReference type="ARBA" id="ARBA00004370"/>
    </source>
</evidence>
<organism evidence="7 8">
    <name type="scientific">Gekko japonicus</name>
    <name type="common">Schlegel's Japanese gecko</name>
    <dbReference type="NCBI Taxonomy" id="146911"/>
    <lineage>
        <taxon>Eukaryota</taxon>
        <taxon>Metazoa</taxon>
        <taxon>Chordata</taxon>
        <taxon>Craniata</taxon>
        <taxon>Vertebrata</taxon>
        <taxon>Euteleostomi</taxon>
        <taxon>Lepidosauria</taxon>
        <taxon>Squamata</taxon>
        <taxon>Bifurcata</taxon>
        <taxon>Gekkota</taxon>
        <taxon>Gekkonidae</taxon>
        <taxon>Gekkoninae</taxon>
        <taxon>Gekko</taxon>
    </lineage>
</organism>
<accession>A0ABM1K1L9</accession>
<dbReference type="Proteomes" id="UP000694871">
    <property type="component" value="Unplaced"/>
</dbReference>
<reference evidence="8" key="1">
    <citation type="submission" date="2025-08" db="UniProtKB">
        <authorList>
            <consortium name="RefSeq"/>
        </authorList>
    </citation>
    <scope>IDENTIFICATION</scope>
</reference>
<evidence type="ECO:0000256" key="5">
    <source>
        <dbReference type="SAM" id="SignalP"/>
    </source>
</evidence>
<name>A0ABM1K1L9_GEKJA</name>
<dbReference type="RefSeq" id="XP_015267606.1">
    <property type="nucleotide sequence ID" value="XM_015412120.1"/>
</dbReference>
<keyword evidence="3" id="KW-0472">Membrane</keyword>
<dbReference type="Gene3D" id="2.60.40.10">
    <property type="entry name" value="Immunoglobulins"/>
    <property type="match status" value="1"/>
</dbReference>
<evidence type="ECO:0000313" key="8">
    <source>
        <dbReference type="RefSeq" id="XP_015267606.1"/>
    </source>
</evidence>
<feature type="signal peptide" evidence="5">
    <location>
        <begin position="1"/>
        <end position="16"/>
    </location>
</feature>
<gene>
    <name evidence="8" type="primary">CD84</name>
</gene>
<evidence type="ECO:0000313" key="7">
    <source>
        <dbReference type="Proteomes" id="UP000694871"/>
    </source>
</evidence>
<evidence type="ECO:0000256" key="2">
    <source>
        <dbReference type="ARBA" id="ARBA00022729"/>
    </source>
</evidence>
<dbReference type="InterPro" id="IPR007110">
    <property type="entry name" value="Ig-like_dom"/>
</dbReference>
<dbReference type="PANTHER" id="PTHR12080">
    <property type="entry name" value="SIGNALING LYMPHOCYTIC ACTIVATION MOLECULE"/>
    <property type="match status" value="1"/>
</dbReference>
<feature type="chain" id="PRO_5046019438" evidence="5">
    <location>
        <begin position="17"/>
        <end position="198"/>
    </location>
</feature>
<comment type="subcellular location">
    <subcellularLocation>
        <location evidence="1">Membrane</location>
    </subcellularLocation>
</comment>
<protein>
    <submittedName>
        <fullName evidence="8">SLAM family member 5</fullName>
    </submittedName>
</protein>
<keyword evidence="7" id="KW-1185">Reference proteome</keyword>
<evidence type="ECO:0000259" key="6">
    <source>
        <dbReference type="PROSITE" id="PS50835"/>
    </source>
</evidence>
<dbReference type="GeneID" id="107111192"/>
<keyword evidence="4" id="KW-0325">Glycoprotein</keyword>
<feature type="domain" description="Ig-like" evidence="6">
    <location>
        <begin position="97"/>
        <end position="173"/>
    </location>
</feature>
<dbReference type="PANTHER" id="PTHR12080:SF48">
    <property type="entry name" value="IMMUNOGLOBULIN SUBTYPE DOMAIN-CONTAINING PROTEIN"/>
    <property type="match status" value="1"/>
</dbReference>
<dbReference type="Pfam" id="PF13895">
    <property type="entry name" value="Ig_2"/>
    <property type="match status" value="1"/>
</dbReference>
<evidence type="ECO:0000256" key="3">
    <source>
        <dbReference type="ARBA" id="ARBA00023136"/>
    </source>
</evidence>
<evidence type="ECO:0000256" key="4">
    <source>
        <dbReference type="ARBA" id="ARBA00023180"/>
    </source>
</evidence>
<proteinExistence type="predicted"/>
<keyword evidence="2 5" id="KW-0732">Signal</keyword>
<sequence>MLWLWTLALSLPLALGAEEPGNHSEQTKQLSEAEEEFVYGTTLKENETERKWVTNSTNTPTSWSWGMIATPPGVTVNTSSASEGKAVLQNGKQERLPKATVTISSMNGTCNVTLYCSNTGGGENVTYAWSFSHESVVLSQEQTLHITQKPEDGSLNYTCTVRDTESENSGTVSLIGHCHVFKEINNPLITTLYVSHTV</sequence>